<organism evidence="1 2">
    <name type="scientific">Cuscuta epithymum</name>
    <dbReference type="NCBI Taxonomy" id="186058"/>
    <lineage>
        <taxon>Eukaryota</taxon>
        <taxon>Viridiplantae</taxon>
        <taxon>Streptophyta</taxon>
        <taxon>Embryophyta</taxon>
        <taxon>Tracheophyta</taxon>
        <taxon>Spermatophyta</taxon>
        <taxon>Magnoliopsida</taxon>
        <taxon>eudicotyledons</taxon>
        <taxon>Gunneridae</taxon>
        <taxon>Pentapetalae</taxon>
        <taxon>asterids</taxon>
        <taxon>lamiids</taxon>
        <taxon>Solanales</taxon>
        <taxon>Convolvulaceae</taxon>
        <taxon>Cuscuteae</taxon>
        <taxon>Cuscuta</taxon>
        <taxon>Cuscuta subgen. Cuscuta</taxon>
    </lineage>
</organism>
<evidence type="ECO:0000313" key="2">
    <source>
        <dbReference type="Proteomes" id="UP001152523"/>
    </source>
</evidence>
<proteinExistence type="predicted"/>
<gene>
    <name evidence="1" type="ORF">CEPIT_LOCUS30238</name>
</gene>
<dbReference type="Proteomes" id="UP001152523">
    <property type="component" value="Unassembled WGS sequence"/>
</dbReference>
<reference evidence="1" key="1">
    <citation type="submission" date="2022-07" db="EMBL/GenBank/DDBJ databases">
        <authorList>
            <person name="Macas J."/>
            <person name="Novak P."/>
            <person name="Neumann P."/>
        </authorList>
    </citation>
    <scope>NUCLEOTIDE SEQUENCE</scope>
</reference>
<accession>A0AAV0F332</accession>
<keyword evidence="2" id="KW-1185">Reference proteome</keyword>
<dbReference type="EMBL" id="CAMAPF010000958">
    <property type="protein sequence ID" value="CAH9129930.1"/>
    <property type="molecule type" value="Genomic_DNA"/>
</dbReference>
<name>A0AAV0F332_9ASTE</name>
<sequence>MTLALDKAAKTNDDLCLCTHVASALSVFLPYIKNELANALFQIGVSPEYVSIPSRAAEHSINFDSIPASDWSTILARGAFVILTLFKTVSPAHYTQCMIKRFEALKRLACCCPNAEIPMPLNQSKANSLRTMLGSNRALMKRIVELVLDFMSDDNLHSVFLYVANILARNVSDDFTFIYDTFVKDESPVLTDPRVEHEVIKLKEAVKFVKHPYYPQFARYLAFPDDSFKLHGSRFPILMSVAKKFKAEEQQSSVAGNRYQCVPARSVAVDNDLVKDLCQIHAAAMEEKFLRAYKFLTNT</sequence>
<dbReference type="AlphaFoldDB" id="A0AAV0F332"/>
<protein>
    <submittedName>
        <fullName evidence="1">Uncharacterized protein</fullName>
    </submittedName>
</protein>
<comment type="caution">
    <text evidence="1">The sequence shown here is derived from an EMBL/GenBank/DDBJ whole genome shotgun (WGS) entry which is preliminary data.</text>
</comment>
<evidence type="ECO:0000313" key="1">
    <source>
        <dbReference type="EMBL" id="CAH9129930.1"/>
    </source>
</evidence>